<dbReference type="RefSeq" id="WP_265164875.1">
    <property type="nucleotide sequence ID" value="NZ_CP069620.1"/>
</dbReference>
<evidence type="ECO:0000313" key="2">
    <source>
        <dbReference type="Proteomes" id="UP001163981"/>
    </source>
</evidence>
<organism evidence="1 2">
    <name type="scientific">Salinimicrobium tongyeongense</name>
    <dbReference type="NCBI Taxonomy" id="2809707"/>
    <lineage>
        <taxon>Bacteria</taxon>
        <taxon>Pseudomonadati</taxon>
        <taxon>Bacteroidota</taxon>
        <taxon>Flavobacteriia</taxon>
        <taxon>Flavobacteriales</taxon>
        <taxon>Flavobacteriaceae</taxon>
        <taxon>Salinimicrobium</taxon>
    </lineage>
</organism>
<gene>
    <name evidence="1" type="ORF">JRG66_05770</name>
</gene>
<protein>
    <submittedName>
        <fullName evidence="1">Uncharacterized protein</fullName>
    </submittedName>
</protein>
<keyword evidence="2" id="KW-1185">Reference proteome</keyword>
<dbReference type="Proteomes" id="UP001163981">
    <property type="component" value="Chromosome"/>
</dbReference>
<reference evidence="1" key="1">
    <citation type="submission" date="2021-02" db="EMBL/GenBank/DDBJ databases">
        <title>Salinimicrobium sp. nov. isolated from seawater in Tongyeong, Republic of Korea.</title>
        <authorList>
            <person name="Lee S.-J."/>
        </authorList>
    </citation>
    <scope>NUCLEOTIDE SEQUENCE</scope>
    <source>
        <strain evidence="1">HN-2-9-2</strain>
    </source>
</reference>
<sequence length="65" mass="7401">MFPVTKADNFNAAVVKVFIEVRRDIDALYFLSHRQKLAKTEFYLLMAEVNIEATTAIALVRGKVI</sequence>
<dbReference type="EMBL" id="CP069620">
    <property type="protein sequence ID" value="UZH56370.1"/>
    <property type="molecule type" value="Genomic_DNA"/>
</dbReference>
<evidence type="ECO:0000313" key="1">
    <source>
        <dbReference type="EMBL" id="UZH56370.1"/>
    </source>
</evidence>
<proteinExistence type="predicted"/>
<name>A0ABY6NTY3_9FLAO</name>
<accession>A0ABY6NTY3</accession>